<evidence type="ECO:0000256" key="1">
    <source>
        <dbReference type="ARBA" id="ARBA00023125"/>
    </source>
</evidence>
<dbReference type="PANTHER" id="PTHR43479:SF11">
    <property type="entry name" value="ACREF_ENVCD OPERON REPRESSOR-RELATED"/>
    <property type="match status" value="1"/>
</dbReference>
<dbReference type="STRING" id="1423754.FC39_GL000886"/>
<dbReference type="EMBL" id="AZGI01000029">
    <property type="protein sequence ID" value="KRM40069.1"/>
    <property type="molecule type" value="Genomic_DNA"/>
</dbReference>
<dbReference type="PANTHER" id="PTHR43479">
    <property type="entry name" value="ACREF/ENVCD OPERON REPRESSOR-RELATED"/>
    <property type="match status" value="1"/>
</dbReference>
<evidence type="ECO:0000259" key="3">
    <source>
        <dbReference type="PROSITE" id="PS50977"/>
    </source>
</evidence>
<keyword evidence="5" id="KW-1185">Reference proteome</keyword>
<dbReference type="OrthoDB" id="9812484at2"/>
<evidence type="ECO:0000256" key="2">
    <source>
        <dbReference type="PROSITE-ProRule" id="PRU00335"/>
    </source>
</evidence>
<sequence length="178" mass="20833">MVKSTFLNLPDEKRERITEALLHEFSNHALTDAQVARIVKEANIARGAFYKYFDDLTDAYTYLYEIAIQTIHMNMNPSNKFDPDFFYERVCKFIDKTQHSKYEPMMKLHMLQNEAAIPGSIKTNSQQLLHMSPEMWSAMVLSHEVINSVFADPENKEKNLARYKESLYLIDRGSKKKE</sequence>
<dbReference type="SUPFAM" id="SSF46689">
    <property type="entry name" value="Homeodomain-like"/>
    <property type="match status" value="1"/>
</dbReference>
<comment type="caution">
    <text evidence="4">The sequence shown here is derived from an EMBL/GenBank/DDBJ whole genome shotgun (WGS) entry which is preliminary data.</text>
</comment>
<dbReference type="Gene3D" id="1.10.357.10">
    <property type="entry name" value="Tetracycline Repressor, domain 2"/>
    <property type="match status" value="1"/>
</dbReference>
<name>A0A0R1YDI6_9LACO</name>
<gene>
    <name evidence="4" type="ORF">FC39_GL000886</name>
</gene>
<dbReference type="InterPro" id="IPR009057">
    <property type="entry name" value="Homeodomain-like_sf"/>
</dbReference>
<evidence type="ECO:0000313" key="5">
    <source>
        <dbReference type="Proteomes" id="UP000051223"/>
    </source>
</evidence>
<feature type="DNA-binding region" description="H-T-H motif" evidence="2">
    <location>
        <begin position="34"/>
        <end position="53"/>
    </location>
</feature>
<dbReference type="PATRIC" id="fig|1423754.3.peg.912"/>
<dbReference type="Proteomes" id="UP000051223">
    <property type="component" value="Unassembled WGS sequence"/>
</dbReference>
<reference evidence="4 5" key="1">
    <citation type="journal article" date="2015" name="Genome Announc.">
        <title>Expanding the biotechnology potential of lactobacilli through comparative genomics of 213 strains and associated genera.</title>
        <authorList>
            <person name="Sun Z."/>
            <person name="Harris H.M."/>
            <person name="McCann A."/>
            <person name="Guo C."/>
            <person name="Argimon S."/>
            <person name="Zhang W."/>
            <person name="Yang X."/>
            <person name="Jeffery I.B."/>
            <person name="Cooney J.C."/>
            <person name="Kagawa T.F."/>
            <person name="Liu W."/>
            <person name="Song Y."/>
            <person name="Salvetti E."/>
            <person name="Wrobel A."/>
            <person name="Rasinkangas P."/>
            <person name="Parkhill J."/>
            <person name="Rea M.C."/>
            <person name="O'Sullivan O."/>
            <person name="Ritari J."/>
            <person name="Douillard F.P."/>
            <person name="Paul Ross R."/>
            <person name="Yang R."/>
            <person name="Briner A.E."/>
            <person name="Felis G.E."/>
            <person name="de Vos W.M."/>
            <person name="Barrangou R."/>
            <person name="Klaenhammer T.R."/>
            <person name="Caufield P.W."/>
            <person name="Cui Y."/>
            <person name="Zhang H."/>
            <person name="O'Toole P.W."/>
        </authorList>
    </citation>
    <scope>NUCLEOTIDE SEQUENCE [LARGE SCALE GENOMIC DNA]</scope>
    <source>
        <strain evidence="4 5">DSM 5661</strain>
    </source>
</reference>
<organism evidence="4 5">
    <name type="scientific">Lactobacillus hamsteri DSM 5661 = JCM 6256</name>
    <dbReference type="NCBI Taxonomy" id="1423754"/>
    <lineage>
        <taxon>Bacteria</taxon>
        <taxon>Bacillati</taxon>
        <taxon>Bacillota</taxon>
        <taxon>Bacilli</taxon>
        <taxon>Lactobacillales</taxon>
        <taxon>Lactobacillaceae</taxon>
        <taxon>Lactobacillus</taxon>
    </lineage>
</organism>
<dbReference type="Pfam" id="PF00440">
    <property type="entry name" value="TetR_N"/>
    <property type="match status" value="1"/>
</dbReference>
<dbReference type="PROSITE" id="PS50977">
    <property type="entry name" value="HTH_TETR_2"/>
    <property type="match status" value="1"/>
</dbReference>
<feature type="domain" description="HTH tetR-type" evidence="3">
    <location>
        <begin position="11"/>
        <end position="71"/>
    </location>
</feature>
<dbReference type="InterPro" id="IPR001647">
    <property type="entry name" value="HTH_TetR"/>
</dbReference>
<evidence type="ECO:0000313" key="4">
    <source>
        <dbReference type="EMBL" id="KRM40069.1"/>
    </source>
</evidence>
<keyword evidence="1 2" id="KW-0238">DNA-binding</keyword>
<dbReference type="InterPro" id="IPR050624">
    <property type="entry name" value="HTH-type_Tx_Regulator"/>
</dbReference>
<accession>A0A0R1YDI6</accession>
<proteinExistence type="predicted"/>
<dbReference type="RefSeq" id="WP_025080992.1">
    <property type="nucleotide sequence ID" value="NZ_AZGI01000029.1"/>
</dbReference>
<protein>
    <submittedName>
        <fullName evidence="4">Transcriptional regulator</fullName>
    </submittedName>
</protein>
<dbReference type="eggNOG" id="COG1309">
    <property type="taxonomic scope" value="Bacteria"/>
</dbReference>
<dbReference type="GO" id="GO:0003677">
    <property type="term" value="F:DNA binding"/>
    <property type="evidence" value="ECO:0007669"/>
    <property type="project" value="UniProtKB-UniRule"/>
</dbReference>
<dbReference type="AlphaFoldDB" id="A0A0R1YDI6"/>